<accession>A0ABW3DRP8</accession>
<feature type="non-terminal residue" evidence="3">
    <location>
        <position position="57"/>
    </location>
</feature>
<reference evidence="4" key="1">
    <citation type="journal article" date="2019" name="Int. J. Syst. Evol. Microbiol.">
        <title>The Global Catalogue of Microorganisms (GCM) 10K type strain sequencing project: providing services to taxonomists for standard genome sequencing and annotation.</title>
        <authorList>
            <consortium name="The Broad Institute Genomics Platform"/>
            <consortium name="The Broad Institute Genome Sequencing Center for Infectious Disease"/>
            <person name="Wu L."/>
            <person name="Ma J."/>
        </authorList>
    </citation>
    <scope>NUCLEOTIDE SEQUENCE [LARGE SCALE GENOMIC DNA]</scope>
    <source>
        <strain evidence="4">CCUG 62974</strain>
    </source>
</reference>
<dbReference type="Gene3D" id="3.20.20.70">
    <property type="entry name" value="Aldolase class I"/>
    <property type="match status" value="1"/>
</dbReference>
<evidence type="ECO:0000259" key="2">
    <source>
        <dbReference type="Pfam" id="PF01070"/>
    </source>
</evidence>
<comment type="cofactor">
    <cofactor evidence="1">
        <name>FMN</name>
        <dbReference type="ChEBI" id="CHEBI:58210"/>
    </cofactor>
</comment>
<dbReference type="Pfam" id="PF01070">
    <property type="entry name" value="FMN_dh"/>
    <property type="match status" value="1"/>
</dbReference>
<evidence type="ECO:0000313" key="4">
    <source>
        <dbReference type="Proteomes" id="UP001597024"/>
    </source>
</evidence>
<dbReference type="PANTHER" id="PTHR10578">
    <property type="entry name" value="S -2-HYDROXY-ACID OXIDASE-RELATED"/>
    <property type="match status" value="1"/>
</dbReference>
<organism evidence="3 4">
    <name type="scientific">Streptosporangium algeriense</name>
    <dbReference type="NCBI Taxonomy" id="1682748"/>
    <lineage>
        <taxon>Bacteria</taxon>
        <taxon>Bacillati</taxon>
        <taxon>Actinomycetota</taxon>
        <taxon>Actinomycetes</taxon>
        <taxon>Streptosporangiales</taxon>
        <taxon>Streptosporangiaceae</taxon>
        <taxon>Streptosporangium</taxon>
    </lineage>
</organism>
<protein>
    <submittedName>
        <fullName evidence="3">Alpha-hydroxy-acid oxidizing protein</fullName>
    </submittedName>
</protein>
<name>A0ABW3DRP8_9ACTN</name>
<dbReference type="InterPro" id="IPR013785">
    <property type="entry name" value="Aldolase_TIM"/>
</dbReference>
<dbReference type="PANTHER" id="PTHR10578:SF149">
    <property type="entry name" value="2-HYDROXYACID OXIDASE 2"/>
    <property type="match status" value="1"/>
</dbReference>
<dbReference type="Proteomes" id="UP001597024">
    <property type="component" value="Unassembled WGS sequence"/>
</dbReference>
<comment type="caution">
    <text evidence="3">The sequence shown here is derived from an EMBL/GenBank/DDBJ whole genome shotgun (WGS) entry which is preliminary data.</text>
</comment>
<feature type="domain" description="FMN-dependent dehydrogenase" evidence="2">
    <location>
        <begin position="14"/>
        <end position="56"/>
    </location>
</feature>
<sequence>MHPPSNVREFEEAARDRLHPAHYDYFAGGAGDEITVRANEAAFTRLALLPRVLRGAG</sequence>
<dbReference type="InterPro" id="IPR000262">
    <property type="entry name" value="FMN-dep_DH"/>
</dbReference>
<evidence type="ECO:0000313" key="3">
    <source>
        <dbReference type="EMBL" id="MFD0886489.1"/>
    </source>
</evidence>
<dbReference type="EMBL" id="JBHTHX010000624">
    <property type="protein sequence ID" value="MFD0886489.1"/>
    <property type="molecule type" value="Genomic_DNA"/>
</dbReference>
<gene>
    <name evidence="3" type="ORF">ACFQ08_18245</name>
</gene>
<proteinExistence type="predicted"/>
<keyword evidence="4" id="KW-1185">Reference proteome</keyword>
<dbReference type="SUPFAM" id="SSF51395">
    <property type="entry name" value="FMN-linked oxidoreductases"/>
    <property type="match status" value="1"/>
</dbReference>
<evidence type="ECO:0000256" key="1">
    <source>
        <dbReference type="ARBA" id="ARBA00001917"/>
    </source>
</evidence>